<dbReference type="InterPro" id="IPR036638">
    <property type="entry name" value="HLH_DNA-bd_sf"/>
</dbReference>
<dbReference type="InterPro" id="IPR031066">
    <property type="entry name" value="bHLH_ALC-like_plant"/>
</dbReference>
<proteinExistence type="inferred from homology"/>
<evidence type="ECO:0000313" key="8">
    <source>
        <dbReference type="Proteomes" id="UP000275267"/>
    </source>
</evidence>
<keyword evidence="4" id="KW-0804">Transcription</keyword>
<dbReference type="SMART" id="SM00353">
    <property type="entry name" value="HLH"/>
    <property type="match status" value="1"/>
</dbReference>
<dbReference type="GO" id="GO:0003677">
    <property type="term" value="F:DNA binding"/>
    <property type="evidence" value="ECO:0007669"/>
    <property type="project" value="UniProtKB-KW"/>
</dbReference>
<evidence type="ECO:0000313" key="7">
    <source>
        <dbReference type="EMBL" id="RLN29757.1"/>
    </source>
</evidence>
<dbReference type="GO" id="GO:0046983">
    <property type="term" value="F:protein dimerization activity"/>
    <property type="evidence" value="ECO:0007669"/>
    <property type="project" value="InterPro"/>
</dbReference>
<name>A0A3L6SZJ0_PANMI</name>
<dbReference type="PANTHER" id="PTHR45855">
    <property type="entry name" value="TRANSCRIPTION FACTOR PIF1-RELATED"/>
    <property type="match status" value="1"/>
</dbReference>
<evidence type="ECO:0000256" key="1">
    <source>
        <dbReference type="ARBA" id="ARBA00005510"/>
    </source>
</evidence>
<reference evidence="8" key="1">
    <citation type="journal article" date="2019" name="Nat. Commun.">
        <title>The genome of broomcorn millet.</title>
        <authorList>
            <person name="Zou C."/>
            <person name="Miki D."/>
            <person name="Li D."/>
            <person name="Tang Q."/>
            <person name="Xiao L."/>
            <person name="Rajput S."/>
            <person name="Deng P."/>
            <person name="Jia W."/>
            <person name="Huang R."/>
            <person name="Zhang M."/>
            <person name="Sun Y."/>
            <person name="Hu J."/>
            <person name="Fu X."/>
            <person name="Schnable P.S."/>
            <person name="Li F."/>
            <person name="Zhang H."/>
            <person name="Feng B."/>
            <person name="Zhu X."/>
            <person name="Liu R."/>
            <person name="Schnable J.C."/>
            <person name="Zhu J.-K."/>
            <person name="Zhang H."/>
        </authorList>
    </citation>
    <scope>NUCLEOTIDE SEQUENCE [LARGE SCALE GENOMIC DNA]</scope>
</reference>
<organism evidence="7 8">
    <name type="scientific">Panicum miliaceum</name>
    <name type="common">Proso millet</name>
    <name type="synonym">Broomcorn millet</name>
    <dbReference type="NCBI Taxonomy" id="4540"/>
    <lineage>
        <taxon>Eukaryota</taxon>
        <taxon>Viridiplantae</taxon>
        <taxon>Streptophyta</taxon>
        <taxon>Embryophyta</taxon>
        <taxon>Tracheophyta</taxon>
        <taxon>Spermatophyta</taxon>
        <taxon>Magnoliopsida</taxon>
        <taxon>Liliopsida</taxon>
        <taxon>Poales</taxon>
        <taxon>Poaceae</taxon>
        <taxon>PACMAD clade</taxon>
        <taxon>Panicoideae</taxon>
        <taxon>Panicodae</taxon>
        <taxon>Paniceae</taxon>
        <taxon>Panicinae</taxon>
        <taxon>Panicum</taxon>
        <taxon>Panicum sect. Panicum</taxon>
    </lineage>
</organism>
<gene>
    <name evidence="7" type="ORF">C2845_PM05G02700</name>
</gene>
<evidence type="ECO:0000256" key="2">
    <source>
        <dbReference type="ARBA" id="ARBA00023015"/>
    </source>
</evidence>
<keyword evidence="2" id="KW-0805">Transcription regulation</keyword>
<feature type="compositionally biased region" description="Low complexity" evidence="5">
    <location>
        <begin position="110"/>
        <end position="124"/>
    </location>
</feature>
<dbReference type="AlphaFoldDB" id="A0A3L6SZJ0"/>
<dbReference type="Proteomes" id="UP000275267">
    <property type="component" value="Unassembled WGS sequence"/>
</dbReference>
<dbReference type="Gene3D" id="4.10.280.10">
    <property type="entry name" value="Helix-loop-helix DNA-binding domain"/>
    <property type="match status" value="1"/>
</dbReference>
<dbReference type="GO" id="GO:0005634">
    <property type="term" value="C:nucleus"/>
    <property type="evidence" value="ECO:0007669"/>
    <property type="project" value="TreeGrafter"/>
</dbReference>
<evidence type="ECO:0000259" key="6">
    <source>
        <dbReference type="PROSITE" id="PS50888"/>
    </source>
</evidence>
<comment type="caution">
    <text evidence="7">The sequence shown here is derived from an EMBL/GenBank/DDBJ whole genome shotgun (WGS) entry which is preliminary data.</text>
</comment>
<dbReference type="PANTHER" id="PTHR45855:SF24">
    <property type="entry name" value="HELIX-LOOP-HELIX DNA-BINDING DOMAIN CONTAINING PROTEIN, EXPRESSED"/>
    <property type="match status" value="1"/>
</dbReference>
<dbReference type="OrthoDB" id="695860at2759"/>
<dbReference type="STRING" id="4540.A0A3L6SZJ0"/>
<keyword evidence="3" id="KW-0238">DNA-binding</keyword>
<feature type="region of interest" description="Disordered" evidence="5">
    <location>
        <begin position="110"/>
        <end position="131"/>
    </location>
</feature>
<dbReference type="InterPro" id="IPR011598">
    <property type="entry name" value="bHLH_dom"/>
</dbReference>
<keyword evidence="8" id="KW-1185">Reference proteome</keyword>
<dbReference type="PROSITE" id="PS50888">
    <property type="entry name" value="BHLH"/>
    <property type="match status" value="1"/>
</dbReference>
<dbReference type="Pfam" id="PF00010">
    <property type="entry name" value="HLH"/>
    <property type="match status" value="1"/>
</dbReference>
<evidence type="ECO:0000256" key="5">
    <source>
        <dbReference type="SAM" id="MobiDB-lite"/>
    </source>
</evidence>
<dbReference type="EMBL" id="PQIB02000003">
    <property type="protein sequence ID" value="RLN29757.1"/>
    <property type="molecule type" value="Genomic_DNA"/>
</dbReference>
<dbReference type="SUPFAM" id="SSF47459">
    <property type="entry name" value="HLH, helix-loop-helix DNA-binding domain"/>
    <property type="match status" value="1"/>
</dbReference>
<protein>
    <submittedName>
        <fullName evidence="7">Transcription factor PIF1-like</fullName>
    </submittedName>
</protein>
<comment type="similarity">
    <text evidence="1">Belongs to the bHLH protein family.</text>
</comment>
<sequence length="276" mass="28821">METTTMNNQGSCPPVYYSVIPGEATGGGAEGFLDMFGDRQSSGDLFDLVWQGGAGGSSMEAQSAGHLPPASPVAIALPPSDDQMAAWLYPIVVRGDELVFTGHASDHPGDLAGHAAAADDLQAPPDHKREKRRRCKINEKFKTLQHLVPGCHKSNQVSTLDQTIQYMKSLQQQIQAMSFGCGGVKPAAVYPVMSPAYLPPAAAASRLMPPAAAAVQPGVVLAPPPAMVPFGPMLPLVHHHQYPAAAMASAPTLYPAAAAPNVSVVTAPGARMQNSQ</sequence>
<accession>A0A3L6SZJ0</accession>
<feature type="domain" description="BHLH" evidence="6">
    <location>
        <begin position="121"/>
        <end position="170"/>
    </location>
</feature>
<evidence type="ECO:0000256" key="3">
    <source>
        <dbReference type="ARBA" id="ARBA00023125"/>
    </source>
</evidence>
<evidence type="ECO:0000256" key="4">
    <source>
        <dbReference type="ARBA" id="ARBA00023163"/>
    </source>
</evidence>